<organism evidence="1 2">
    <name type="scientific">Candidatus Methanofishera endochildressiae</name>
    <dbReference type="NCBI Taxonomy" id="2738884"/>
    <lineage>
        <taxon>Bacteria</taxon>
        <taxon>Pseudomonadati</taxon>
        <taxon>Pseudomonadota</taxon>
        <taxon>Gammaproteobacteria</taxon>
        <taxon>Candidatus Methanofishera</taxon>
    </lineage>
</organism>
<gene>
    <name evidence="1" type="ORF">H0A75_05455</name>
</gene>
<evidence type="ECO:0000313" key="1">
    <source>
        <dbReference type="EMBL" id="NYT47113.1"/>
    </source>
</evidence>
<dbReference type="Proteomes" id="UP000537890">
    <property type="component" value="Unassembled WGS sequence"/>
</dbReference>
<proteinExistence type="predicted"/>
<name>A0A7Z0MP19_9GAMM</name>
<dbReference type="AlphaFoldDB" id="A0A7Z0MP19"/>
<comment type="caution">
    <text evidence="1">The sequence shown here is derived from an EMBL/GenBank/DDBJ whole genome shotgun (WGS) entry which is preliminary data.</text>
</comment>
<protein>
    <submittedName>
        <fullName evidence="1">Uncharacterized protein</fullName>
    </submittedName>
</protein>
<reference evidence="1 2" key="1">
    <citation type="submission" date="2020-05" db="EMBL/GenBank/DDBJ databases">
        <title>Horizontal transmission and recombination maintain forever young bacterial symbiont genomes.</title>
        <authorList>
            <person name="Russell S.L."/>
            <person name="Pepper-Tunick E."/>
            <person name="Svedberg J."/>
            <person name="Byrne A."/>
            <person name="Ruelas Castillo J."/>
            <person name="Vollmers C."/>
            <person name="Beinart R.A."/>
            <person name="Corbett-Detig R."/>
        </authorList>
    </citation>
    <scope>NUCLEOTIDE SEQUENCE [LARGE SCALE GENOMIC DNA]</scope>
    <source>
        <strain evidence="1">4727-3</strain>
    </source>
</reference>
<sequence length="50" mass="5696">MLEARKDVEIHAHVGKYKCTTHILPLHFNSRKTVSPTRAVGGYFFHKATT</sequence>
<accession>A0A7Z0MP19</accession>
<evidence type="ECO:0000313" key="2">
    <source>
        <dbReference type="Proteomes" id="UP000537890"/>
    </source>
</evidence>
<dbReference type="EMBL" id="JACCHS010000085">
    <property type="protein sequence ID" value="NYT47113.1"/>
    <property type="molecule type" value="Genomic_DNA"/>
</dbReference>